<accession>A0A9W9ISS0</accession>
<reference evidence="2" key="1">
    <citation type="submission" date="2022-11" db="EMBL/GenBank/DDBJ databases">
        <authorList>
            <person name="Petersen C."/>
        </authorList>
    </citation>
    <scope>NUCLEOTIDE SEQUENCE</scope>
    <source>
        <strain evidence="2">IBT 21917</strain>
    </source>
</reference>
<gene>
    <name evidence="2" type="ORF">N7492_000412</name>
</gene>
<dbReference type="InterPro" id="IPR029063">
    <property type="entry name" value="SAM-dependent_MTases_sf"/>
</dbReference>
<name>A0A9W9ISS0_9EURO</name>
<dbReference type="EMBL" id="JAPQKO010000001">
    <property type="protein sequence ID" value="KAJ5182796.1"/>
    <property type="molecule type" value="Genomic_DNA"/>
</dbReference>
<comment type="caution">
    <text evidence="2">The sequence shown here is derived from an EMBL/GenBank/DDBJ whole genome shotgun (WGS) entry which is preliminary data.</text>
</comment>
<dbReference type="PANTHER" id="PTHR43591:SF110">
    <property type="entry name" value="RHODANESE DOMAIN-CONTAINING PROTEIN"/>
    <property type="match status" value="1"/>
</dbReference>
<dbReference type="CDD" id="cd02440">
    <property type="entry name" value="AdoMet_MTases"/>
    <property type="match status" value="2"/>
</dbReference>
<protein>
    <recommendedName>
        <fullName evidence="1">Methyltransferase domain-containing protein</fullName>
    </recommendedName>
</protein>
<dbReference type="SUPFAM" id="SSF53335">
    <property type="entry name" value="S-adenosyl-L-methionine-dependent methyltransferases"/>
    <property type="match status" value="2"/>
</dbReference>
<dbReference type="OrthoDB" id="417697at2759"/>
<reference evidence="2" key="2">
    <citation type="journal article" date="2023" name="IMA Fungus">
        <title>Comparative genomic study of the Penicillium genus elucidates a diverse pangenome and 15 lateral gene transfer events.</title>
        <authorList>
            <person name="Petersen C."/>
            <person name="Sorensen T."/>
            <person name="Nielsen M.R."/>
            <person name="Sondergaard T.E."/>
            <person name="Sorensen J.L."/>
            <person name="Fitzpatrick D.A."/>
            <person name="Frisvad J.C."/>
            <person name="Nielsen K.L."/>
        </authorList>
    </citation>
    <scope>NUCLEOTIDE SEQUENCE</scope>
    <source>
        <strain evidence="2">IBT 21917</strain>
    </source>
</reference>
<dbReference type="Proteomes" id="UP001146351">
    <property type="component" value="Unassembled WGS sequence"/>
</dbReference>
<dbReference type="AlphaFoldDB" id="A0A9W9ISS0"/>
<sequence length="569" mass="63877">MTTSSHIDAYDQSKFWVAPARNFRSSARLHLQHFLIQNTLGYLLEPAIEKSFVTSPQSLKVADLACGNGIWLTELHSHFTKHNISAQLDGFDINPVNFPDAAYLPASVSLQQLDVLAKPLPAHLIGVYDVVHIRAFVSVISASVLPTVLSIAWDLLKPGGFLQWEETRADRFIVESTSPQVSKLACESIVKVLQGGLQAKGIQNDWVDVLDTYINQFGFQDGRLLVQEKREQDYKGWTEDYLMVWEEVATFFPPKSQAPNAPLSREAWVDLFEKGVKETEQGVVVHQGRVITAAFPRVELRIFAFKRLGAQHQLWQQHTGYLLHPAIPIKNGMKIADIGAGTGLWTLEVAHGFSDAQVMAYDIADTYFPAKEYWPSNLTFDHLDCLNEPPASLAGQFDVVHLRMWAIIIKENDPCPLIRHASKLLKPGGFIQWEDARFGSSVMRGEAAIKIQDLMGRFSASINQDYKGIRLRWLDELDQHVTGAEADLEVVDCQYRPWSPHLIPLCMDTYMVAADNVGAALDHLAHVSLSVPSKEEWTSAWAVMAQDVQKRNGAQFYWPPVTLVARKQV</sequence>
<evidence type="ECO:0000259" key="1">
    <source>
        <dbReference type="Pfam" id="PF13649"/>
    </source>
</evidence>
<organism evidence="2 3">
    <name type="scientific">Penicillium capsulatum</name>
    <dbReference type="NCBI Taxonomy" id="69766"/>
    <lineage>
        <taxon>Eukaryota</taxon>
        <taxon>Fungi</taxon>
        <taxon>Dikarya</taxon>
        <taxon>Ascomycota</taxon>
        <taxon>Pezizomycotina</taxon>
        <taxon>Eurotiomycetes</taxon>
        <taxon>Eurotiomycetidae</taxon>
        <taxon>Eurotiales</taxon>
        <taxon>Aspergillaceae</taxon>
        <taxon>Penicillium</taxon>
    </lineage>
</organism>
<evidence type="ECO:0000313" key="3">
    <source>
        <dbReference type="Proteomes" id="UP001146351"/>
    </source>
</evidence>
<feature type="domain" description="Methyltransferase" evidence="1">
    <location>
        <begin position="335"/>
        <end position="429"/>
    </location>
</feature>
<proteinExistence type="predicted"/>
<dbReference type="Gene3D" id="3.40.50.150">
    <property type="entry name" value="Vaccinia Virus protein VP39"/>
    <property type="match status" value="2"/>
</dbReference>
<dbReference type="PANTHER" id="PTHR43591">
    <property type="entry name" value="METHYLTRANSFERASE"/>
    <property type="match status" value="1"/>
</dbReference>
<dbReference type="Pfam" id="PF13649">
    <property type="entry name" value="Methyltransf_25"/>
    <property type="match status" value="1"/>
</dbReference>
<dbReference type="InterPro" id="IPR041698">
    <property type="entry name" value="Methyltransf_25"/>
</dbReference>
<evidence type="ECO:0000313" key="2">
    <source>
        <dbReference type="EMBL" id="KAJ5182796.1"/>
    </source>
</evidence>
<keyword evidence="3" id="KW-1185">Reference proteome</keyword>